<dbReference type="Proteomes" id="UP000076720">
    <property type="component" value="Chromosome"/>
</dbReference>
<dbReference type="SUPFAM" id="SSF52242">
    <property type="entry name" value="Cobalamin (vitamin B12)-binding domain"/>
    <property type="match status" value="1"/>
</dbReference>
<dbReference type="PANTHER" id="PTHR45833:SF1">
    <property type="entry name" value="METHIONINE SYNTHASE"/>
    <property type="match status" value="1"/>
</dbReference>
<dbReference type="InterPro" id="IPR003759">
    <property type="entry name" value="Cbl-bd_cap"/>
</dbReference>
<dbReference type="PROSITE" id="PS51332">
    <property type="entry name" value="B12_BINDING"/>
    <property type="match status" value="1"/>
</dbReference>
<dbReference type="InterPro" id="IPR006158">
    <property type="entry name" value="Cobalamin-bd"/>
</dbReference>
<dbReference type="EMBL" id="CP012949">
    <property type="protein sequence ID" value="ANB05619.1"/>
    <property type="molecule type" value="Genomic_DNA"/>
</dbReference>
<dbReference type="InterPro" id="IPR036594">
    <property type="entry name" value="Meth_synthase_dom"/>
</dbReference>
<protein>
    <submittedName>
        <fullName evidence="4">Cobalamin-binding protein</fullName>
    </submittedName>
</protein>
<keyword evidence="1" id="KW-0479">Metal-binding</keyword>
<dbReference type="Pfam" id="PF02607">
    <property type="entry name" value="B12-binding_2"/>
    <property type="match status" value="1"/>
</dbReference>
<feature type="domain" description="B12-binding" evidence="3">
    <location>
        <begin position="92"/>
        <end position="218"/>
    </location>
</feature>
<dbReference type="InterPro" id="IPR036724">
    <property type="entry name" value="Cobalamin-bd_sf"/>
</dbReference>
<dbReference type="PANTHER" id="PTHR45833">
    <property type="entry name" value="METHIONINE SYNTHASE"/>
    <property type="match status" value="1"/>
</dbReference>
<proteinExistence type="predicted"/>
<keyword evidence="5" id="KW-1185">Reference proteome</keyword>
<dbReference type="Gene3D" id="3.40.50.280">
    <property type="entry name" value="Cobalamin-binding domain"/>
    <property type="match status" value="1"/>
</dbReference>
<evidence type="ECO:0000256" key="1">
    <source>
        <dbReference type="ARBA" id="ARBA00022723"/>
    </source>
</evidence>
<evidence type="ECO:0000256" key="2">
    <source>
        <dbReference type="ARBA" id="ARBA00023285"/>
    </source>
</evidence>
<dbReference type="InterPro" id="IPR050554">
    <property type="entry name" value="Met_Synthase/Corrinoid"/>
</dbReference>
<gene>
    <name evidence="4" type="ORF">SAM40697_1659</name>
</gene>
<reference evidence="4 5" key="2">
    <citation type="journal article" date="2016" name="Genome Announc.">
        <title>Complete Genome Sequence of Streptomyces ambofaciens DSM 40697, a Paradigm for Genome Plasticity Studies.</title>
        <authorList>
            <person name="Thibessard A."/>
            <person name="Leblond P."/>
        </authorList>
    </citation>
    <scope>NUCLEOTIDE SEQUENCE [LARGE SCALE GENOMIC DNA]</scope>
    <source>
        <strain evidence="4 5">DSM 40697</strain>
    </source>
</reference>
<evidence type="ECO:0000259" key="3">
    <source>
        <dbReference type="PROSITE" id="PS51332"/>
    </source>
</evidence>
<evidence type="ECO:0000313" key="5">
    <source>
        <dbReference type="Proteomes" id="UP000076720"/>
    </source>
</evidence>
<organism evidence="4 5">
    <name type="scientific">Streptomyces ambofaciens</name>
    <dbReference type="NCBI Taxonomy" id="1889"/>
    <lineage>
        <taxon>Bacteria</taxon>
        <taxon>Bacillati</taxon>
        <taxon>Actinomycetota</taxon>
        <taxon>Actinomycetes</taxon>
        <taxon>Kitasatosporales</taxon>
        <taxon>Streptomycetaceae</taxon>
        <taxon>Streptomyces</taxon>
    </lineage>
</organism>
<evidence type="ECO:0000313" key="4">
    <source>
        <dbReference type="EMBL" id="ANB05619.1"/>
    </source>
</evidence>
<reference evidence="5" key="1">
    <citation type="submission" date="2015-10" db="EMBL/GenBank/DDBJ databases">
        <title>Complete genome sequence of Streptomyces ambofaciens DSM 40697.</title>
        <authorList>
            <person name="Thibessard A."/>
            <person name="Leblond P."/>
        </authorList>
    </citation>
    <scope>NUCLEOTIDE SEQUENCE [LARGE SCALE GENOMIC DNA]</scope>
    <source>
        <strain evidence="5">DSM 40697</strain>
    </source>
</reference>
<dbReference type="Gene3D" id="1.10.1240.10">
    <property type="entry name" value="Methionine synthase domain"/>
    <property type="match status" value="1"/>
</dbReference>
<sequence length="358" mass="37883">MPELRTALWRAVTARDERAAGQVVFGALDSGLSSEEVLLDVIVPVQVRVGTEWAAGRISVAQEHAATAIHDRVIAAMAHRDAAGPGAAAGTAGTVTVACVDGEWHALPARILAEVLRGRGYEVDFLGAQVPTPHLVAHMHRTAPDVLALSSSLPTRLPAAHTAITAVQALGIPVLAGGAAFGADGRHARLLGADAWAPDARAAADLLGRGVPRPRPDTAHPPVDGLPHLTDQEYTLIVRGKARLVRNTLAGLDARLPAMRAYTDTQRERTAEDVAHVVDFLSAALYADDARLFTEFLDWTADILEARGVPATVLRPTLVVLADEVKDFPRALRLLERGRAVLDARPSRPTTPGPGITV</sequence>
<accession>A0ABM6AWB2</accession>
<dbReference type="Pfam" id="PF02310">
    <property type="entry name" value="B12-binding"/>
    <property type="match status" value="1"/>
</dbReference>
<name>A0ABM6AWB2_STRAM</name>
<keyword evidence="2" id="KW-0170">Cobalt</keyword>